<organism evidence="1 2">
    <name type="scientific">Chryseobacterium camelliae</name>
    <dbReference type="NCBI Taxonomy" id="1265445"/>
    <lineage>
        <taxon>Bacteria</taxon>
        <taxon>Pseudomonadati</taxon>
        <taxon>Bacteroidota</taxon>
        <taxon>Flavobacteriia</taxon>
        <taxon>Flavobacteriales</taxon>
        <taxon>Weeksellaceae</taxon>
        <taxon>Chryseobacterium group</taxon>
        <taxon>Chryseobacterium</taxon>
    </lineage>
</organism>
<evidence type="ECO:0000313" key="2">
    <source>
        <dbReference type="Proteomes" id="UP001210978"/>
    </source>
</evidence>
<dbReference type="Proteomes" id="UP001210978">
    <property type="component" value="Chromosome"/>
</dbReference>
<keyword evidence="2" id="KW-1185">Reference proteome</keyword>
<gene>
    <name evidence="1" type="ORF">PFY12_14650</name>
</gene>
<protein>
    <submittedName>
        <fullName evidence="1">Uncharacterized protein</fullName>
    </submittedName>
</protein>
<accession>A0ABY7QKV8</accession>
<reference evidence="1 2" key="1">
    <citation type="submission" date="2023-01" db="EMBL/GenBank/DDBJ databases">
        <title>Complete genome of Chryseobacterium camelliae VAN22-5A.</title>
        <authorList>
            <person name="Zong G."/>
            <person name="Cao G."/>
        </authorList>
    </citation>
    <scope>NUCLEOTIDE SEQUENCE [LARGE SCALE GENOMIC DNA]</scope>
    <source>
        <strain evidence="1 2">VAN22-5A</strain>
    </source>
</reference>
<proteinExistence type="predicted"/>
<dbReference type="RefSeq" id="WP_271148601.1">
    <property type="nucleotide sequence ID" value="NZ_CP115859.1"/>
</dbReference>
<dbReference type="EMBL" id="CP115859">
    <property type="protein sequence ID" value="WBV60265.1"/>
    <property type="molecule type" value="Genomic_DNA"/>
</dbReference>
<name>A0ABY7QKV8_9FLAO</name>
<sequence length="274" mass="32224">MSQEIKYTTDGKKVIVVGNLNSQEKIVQEIFMVNGNEIPSGENFVVKSLHDAPAISWKESKLKELESRYEKDKKYWDFKIENLNRDKRIVYDSLSARVKWLRNIAKEPREAELKKVINQIADFLSDSEKWVFVRDYTAWHLQQFNENGVNSLFDRYESSYGSKRFDSMRLLSLFGRSDGSLVFRINDYSDGSGSDKDVVFFKSKEEALTFIQQEFEQIKKYSSYDLENAKKFDLKIDQEKLNVYNESKKASIEKQVKELEDRLIILNKDLNNIK</sequence>
<evidence type="ECO:0000313" key="1">
    <source>
        <dbReference type="EMBL" id="WBV60265.1"/>
    </source>
</evidence>